<dbReference type="WBParaSite" id="Csp11.Scaffold629.g15381.t1">
    <property type="protein sequence ID" value="Csp11.Scaffold629.g15381.t1"/>
    <property type="gene ID" value="Csp11.Scaffold629.g15381"/>
</dbReference>
<accession>A0A1I7U6L1</accession>
<keyword evidence="1" id="KW-1185">Reference proteome</keyword>
<sequence>MLFSSLPVFINQCSYNLLRVYFHTIREGSKSVLFLPADKEIKQGLVSHSQFLFSTDENCVIVHATESALDVKMELKMKKKWPLCKVVKVNTQATPDENNQVEVVRARLKMTFDRNSFRRDKSSVDLDTLMRVFLNTPYIEALYLDEFVSVDELFQFSEQKDFAKLFPVCQLTMVVTRPKDKSDATKFWNFILYFVVDSP</sequence>
<reference evidence="2" key="1">
    <citation type="submission" date="2016-11" db="UniProtKB">
        <authorList>
            <consortium name="WormBaseParasite"/>
        </authorList>
    </citation>
    <scope>IDENTIFICATION</scope>
</reference>
<evidence type="ECO:0000313" key="1">
    <source>
        <dbReference type="Proteomes" id="UP000095282"/>
    </source>
</evidence>
<dbReference type="Proteomes" id="UP000095282">
    <property type="component" value="Unplaced"/>
</dbReference>
<dbReference type="AlphaFoldDB" id="A0A1I7U6L1"/>
<name>A0A1I7U6L1_9PELO</name>
<protein>
    <submittedName>
        <fullName evidence="2">FTH domain-containing protein</fullName>
    </submittedName>
</protein>
<proteinExistence type="predicted"/>
<organism evidence="1 2">
    <name type="scientific">Caenorhabditis tropicalis</name>
    <dbReference type="NCBI Taxonomy" id="1561998"/>
    <lineage>
        <taxon>Eukaryota</taxon>
        <taxon>Metazoa</taxon>
        <taxon>Ecdysozoa</taxon>
        <taxon>Nematoda</taxon>
        <taxon>Chromadorea</taxon>
        <taxon>Rhabditida</taxon>
        <taxon>Rhabditina</taxon>
        <taxon>Rhabditomorpha</taxon>
        <taxon>Rhabditoidea</taxon>
        <taxon>Rhabditidae</taxon>
        <taxon>Peloderinae</taxon>
        <taxon>Caenorhabditis</taxon>
    </lineage>
</organism>
<evidence type="ECO:0000313" key="2">
    <source>
        <dbReference type="WBParaSite" id="Csp11.Scaffold629.g15381.t1"/>
    </source>
</evidence>